<dbReference type="Proteomes" id="UP000268727">
    <property type="component" value="Unassembled WGS sequence"/>
</dbReference>
<comment type="caution">
    <text evidence="1">The sequence shown here is derived from an EMBL/GenBank/DDBJ whole genome shotgun (WGS) entry which is preliminary data.</text>
</comment>
<dbReference type="RefSeq" id="WP_123743243.1">
    <property type="nucleotide sequence ID" value="NZ_RJKM01000001.1"/>
</dbReference>
<sequence>MTTDPWGSPQQPTGSESASFEDIINNPFIDTAAKFNAMADSALGHAVTLLHRRGEREVVELVLEVDKAIVEFDREYEEWTFWLEVSPEQYSCFTDVLVEKLRDTYREVCQRLQFHDFGLTIRETMPEVGPQWRDQLREQLTSPRRPTNQGRKVRLQPPKFREDYLAFTNQGEQTVYQALRQIQEKDLPRESTIGIYPLAGGRVPGRTWEPDFLVTYKGRAGVLEIDGPHHNGRRAMDATRDHLLMDAGVAFVDRIPVEAVDDPAELNAVLRRFLRRLGDAS</sequence>
<organism evidence="1 2">
    <name type="scientific">Saccharothrix texasensis</name>
    <dbReference type="NCBI Taxonomy" id="103734"/>
    <lineage>
        <taxon>Bacteria</taxon>
        <taxon>Bacillati</taxon>
        <taxon>Actinomycetota</taxon>
        <taxon>Actinomycetes</taxon>
        <taxon>Pseudonocardiales</taxon>
        <taxon>Pseudonocardiaceae</taxon>
        <taxon>Saccharothrix</taxon>
    </lineage>
</organism>
<reference evidence="1 2" key="1">
    <citation type="submission" date="2018-11" db="EMBL/GenBank/DDBJ databases">
        <title>Sequencing the genomes of 1000 actinobacteria strains.</title>
        <authorList>
            <person name="Klenk H.-P."/>
        </authorList>
    </citation>
    <scope>NUCLEOTIDE SEQUENCE [LARGE SCALE GENOMIC DNA]</scope>
    <source>
        <strain evidence="1 2">DSM 44231</strain>
    </source>
</reference>
<dbReference type="EMBL" id="RJKM01000001">
    <property type="protein sequence ID" value="ROP37442.1"/>
    <property type="molecule type" value="Genomic_DNA"/>
</dbReference>
<name>A0A3N1H5F4_9PSEU</name>
<keyword evidence="2" id="KW-1185">Reference proteome</keyword>
<evidence type="ECO:0000313" key="2">
    <source>
        <dbReference type="Proteomes" id="UP000268727"/>
    </source>
</evidence>
<evidence type="ECO:0000313" key="1">
    <source>
        <dbReference type="EMBL" id="ROP37442.1"/>
    </source>
</evidence>
<proteinExistence type="predicted"/>
<accession>A0A3N1H5F4</accession>
<gene>
    <name evidence="1" type="ORF">EDD40_2755</name>
</gene>
<protein>
    <submittedName>
        <fullName evidence="1">Uncharacterized protein</fullName>
    </submittedName>
</protein>
<dbReference type="OrthoDB" id="4327774at2"/>
<dbReference type="AlphaFoldDB" id="A0A3N1H5F4"/>